<feature type="region of interest" description="Disordered" evidence="2">
    <location>
        <begin position="1"/>
        <end position="36"/>
    </location>
</feature>
<reference evidence="4" key="2">
    <citation type="submission" date="2023-05" db="EMBL/GenBank/DDBJ databases">
        <authorList>
            <person name="Schelkunov M.I."/>
        </authorList>
    </citation>
    <scope>NUCLEOTIDE SEQUENCE</scope>
    <source>
        <strain evidence="4">Hsosn_3</strain>
        <tissue evidence="4">Leaf</tissue>
    </source>
</reference>
<sequence>MYADRDSGAGKVSVKERLKVAGSGRRRPYHGKRHRQEDDKWVHNLYDNKGPQVLNCRDLRLKLQNKSTQCQTENKGVRDLREKLSGPTNSLQVNTAAPQRRKVAVDSKLARKVIVQVPVQEAKKVTSTMSISKKKTVQKAETVDSFLQSLGLEKYSLTFQVEEIDMAAILHMNDADLKDLSIPMGPRKKILLALDSKL</sequence>
<proteinExistence type="predicted"/>
<dbReference type="PANTHER" id="PTHR10627">
    <property type="entry name" value="SCP160"/>
    <property type="match status" value="1"/>
</dbReference>
<comment type="caution">
    <text evidence="4">The sequence shown here is derived from an EMBL/GenBank/DDBJ whole genome shotgun (WGS) entry which is preliminary data.</text>
</comment>
<dbReference type="Gene3D" id="1.10.150.50">
    <property type="entry name" value="Transcription Factor, Ets-1"/>
    <property type="match status" value="1"/>
</dbReference>
<dbReference type="CDD" id="cd09487">
    <property type="entry name" value="SAM_superfamily"/>
    <property type="match status" value="1"/>
</dbReference>
<dbReference type="EMBL" id="JAUIZM010000011">
    <property type="protein sequence ID" value="KAK1355994.1"/>
    <property type="molecule type" value="Genomic_DNA"/>
</dbReference>
<feature type="domain" description="SAM" evidence="3">
    <location>
        <begin position="138"/>
        <end position="198"/>
    </location>
</feature>
<keyword evidence="5" id="KW-1185">Reference proteome</keyword>
<organism evidence="4 5">
    <name type="scientific">Heracleum sosnowskyi</name>
    <dbReference type="NCBI Taxonomy" id="360622"/>
    <lineage>
        <taxon>Eukaryota</taxon>
        <taxon>Viridiplantae</taxon>
        <taxon>Streptophyta</taxon>
        <taxon>Embryophyta</taxon>
        <taxon>Tracheophyta</taxon>
        <taxon>Spermatophyta</taxon>
        <taxon>Magnoliopsida</taxon>
        <taxon>eudicotyledons</taxon>
        <taxon>Gunneridae</taxon>
        <taxon>Pentapetalae</taxon>
        <taxon>asterids</taxon>
        <taxon>campanulids</taxon>
        <taxon>Apiales</taxon>
        <taxon>Apiaceae</taxon>
        <taxon>Apioideae</taxon>
        <taxon>apioid superclade</taxon>
        <taxon>Tordylieae</taxon>
        <taxon>Tordyliinae</taxon>
        <taxon>Heracleum</taxon>
    </lineage>
</organism>
<dbReference type="AlphaFoldDB" id="A0AAD8GXI7"/>
<reference evidence="4" key="1">
    <citation type="submission" date="2023-02" db="EMBL/GenBank/DDBJ databases">
        <title>Genome of toxic invasive species Heracleum sosnowskyi carries increased number of genes despite the absence of recent whole-genome duplications.</title>
        <authorList>
            <person name="Schelkunov M."/>
            <person name="Shtratnikova V."/>
            <person name="Makarenko M."/>
            <person name="Klepikova A."/>
            <person name="Omelchenko D."/>
            <person name="Novikova G."/>
            <person name="Obukhova E."/>
            <person name="Bogdanov V."/>
            <person name="Penin A."/>
            <person name="Logacheva M."/>
        </authorList>
    </citation>
    <scope>NUCLEOTIDE SEQUENCE</scope>
    <source>
        <strain evidence="4">Hsosn_3</strain>
        <tissue evidence="4">Leaf</tissue>
    </source>
</reference>
<dbReference type="PROSITE" id="PS50105">
    <property type="entry name" value="SAM_DOMAIN"/>
    <property type="match status" value="1"/>
</dbReference>
<evidence type="ECO:0000256" key="1">
    <source>
        <dbReference type="ARBA" id="ARBA00022737"/>
    </source>
</evidence>
<keyword evidence="1" id="KW-0677">Repeat</keyword>
<dbReference type="InterPro" id="IPR001660">
    <property type="entry name" value="SAM"/>
</dbReference>
<feature type="compositionally biased region" description="Basic and acidic residues" evidence="2">
    <location>
        <begin position="1"/>
        <end position="19"/>
    </location>
</feature>
<evidence type="ECO:0000313" key="5">
    <source>
        <dbReference type="Proteomes" id="UP001237642"/>
    </source>
</evidence>
<dbReference type="PANTHER" id="PTHR10627:SF74">
    <property type="entry name" value="OS08G0526500 PROTEIN"/>
    <property type="match status" value="1"/>
</dbReference>
<dbReference type="SMART" id="SM00454">
    <property type="entry name" value="SAM"/>
    <property type="match status" value="1"/>
</dbReference>
<evidence type="ECO:0000256" key="2">
    <source>
        <dbReference type="SAM" id="MobiDB-lite"/>
    </source>
</evidence>
<name>A0AAD8GXI7_9APIA</name>
<evidence type="ECO:0000259" key="3">
    <source>
        <dbReference type="PROSITE" id="PS50105"/>
    </source>
</evidence>
<dbReference type="SUPFAM" id="SSF47769">
    <property type="entry name" value="SAM/Pointed domain"/>
    <property type="match status" value="1"/>
</dbReference>
<gene>
    <name evidence="4" type="ORF">POM88_049250</name>
</gene>
<feature type="compositionally biased region" description="Basic residues" evidence="2">
    <location>
        <begin position="24"/>
        <end position="34"/>
    </location>
</feature>
<dbReference type="Pfam" id="PF00536">
    <property type="entry name" value="SAM_1"/>
    <property type="match status" value="1"/>
</dbReference>
<evidence type="ECO:0000313" key="4">
    <source>
        <dbReference type="EMBL" id="KAK1355994.1"/>
    </source>
</evidence>
<dbReference type="InterPro" id="IPR013761">
    <property type="entry name" value="SAM/pointed_sf"/>
</dbReference>
<accession>A0AAD8GXI7</accession>
<protein>
    <submittedName>
        <fullName evidence="4">SAM domain-containing protein</fullName>
    </submittedName>
</protein>
<dbReference type="Proteomes" id="UP001237642">
    <property type="component" value="Unassembled WGS sequence"/>
</dbReference>